<dbReference type="AlphaFoldDB" id="A0A0E1W696"/>
<dbReference type="EMBL" id="CM000832">
    <property type="protein sequence ID" value="EET07816.1"/>
    <property type="molecule type" value="Genomic_DNA"/>
</dbReference>
<accession>A0A0E1W696</accession>
<reference evidence="1" key="1">
    <citation type="submission" date="2009-05" db="EMBL/GenBank/DDBJ databases">
        <authorList>
            <person name="Harkins D.M."/>
            <person name="DeShazer D."/>
            <person name="Woods D.E."/>
            <person name="Brinkac L.M."/>
            <person name="Brown K.A."/>
            <person name="Hung G.C."/>
            <person name="Tuanyok A."/>
            <person name="Zhang B."/>
            <person name="Nierman W.C."/>
        </authorList>
    </citation>
    <scope>NUCLEOTIDE SEQUENCE [LARGE SCALE GENOMIC DNA]</scope>
    <source>
        <strain evidence="1">1710a</strain>
    </source>
</reference>
<dbReference type="HOGENOM" id="CLU_3286309_0_0_4"/>
<sequence>MIARIVAISLRTIFDIISIIDISGARAKVVMSHLGKVEMS</sequence>
<organism evidence="1">
    <name type="scientific">Burkholderia pseudomallei 1710a</name>
    <dbReference type="NCBI Taxonomy" id="320371"/>
    <lineage>
        <taxon>Bacteria</taxon>
        <taxon>Pseudomonadati</taxon>
        <taxon>Pseudomonadota</taxon>
        <taxon>Betaproteobacteria</taxon>
        <taxon>Burkholderiales</taxon>
        <taxon>Burkholderiaceae</taxon>
        <taxon>Burkholderia</taxon>
        <taxon>pseudomallei group</taxon>
    </lineage>
</organism>
<gene>
    <name evidence="1" type="ORF">BURPS1710A_2476</name>
</gene>
<name>A0A0E1W696_BURPE</name>
<protein>
    <submittedName>
        <fullName evidence="1">Uncharacterized protein</fullName>
    </submittedName>
</protein>
<evidence type="ECO:0000313" key="1">
    <source>
        <dbReference type="EMBL" id="EET07816.1"/>
    </source>
</evidence>
<dbReference type="Proteomes" id="UP000001812">
    <property type="component" value="Chromosome I"/>
</dbReference>
<proteinExistence type="predicted"/>